<evidence type="ECO:0000256" key="1">
    <source>
        <dbReference type="SAM" id="MobiDB-lite"/>
    </source>
</evidence>
<sequence>MGYNTRQTHKQSQLDEHVNLMEAQFADHFGNIDEQLFVLKETVSKIPKLKTAVDQMKMELPRVRHSLAELHQMLQHLINSNAGESSNNRKIRESEEPESSHKEYFQTTNGNLFPKLPKLEFPKFRGEDSYGWVRKAERFFEFNPVEVHNKVNFASIHFEGQAEYWFGAYIKTKERVLWPEFVKDVHSRFAKLFKESVVGEFHKLRQQTSVEAYYNDFETIRSMMVSEGCKLEEEYFTQSFISGLKEEIKLEVEKFETSDLSRAIFLARKHEASMQQSWHAPRTSTRPSLPSSNSNYPLPKPQINTNSWKPKPVYPPNQLTAPLRVNQPPLNNPPTQRLTRGFFDERRRNGLCYWCDEAFTPAHNCKHKQLSMLVTDEEEPEEPPPKYDKEVGDLQDKINEGKEEKIEITVNAMTGKSKLRVQLILTICRYLTLDEADRLVDLGFEDNILEVFDHFKSQRQDKDSEFCQKCFG</sequence>
<dbReference type="Pfam" id="PF19259">
    <property type="entry name" value="Ty3_capsid"/>
    <property type="match status" value="1"/>
</dbReference>
<feature type="region of interest" description="Disordered" evidence="1">
    <location>
        <begin position="276"/>
        <end position="312"/>
    </location>
</feature>
<feature type="compositionally biased region" description="Low complexity" evidence="1">
    <location>
        <begin position="282"/>
        <end position="297"/>
    </location>
</feature>
<evidence type="ECO:0000313" key="3">
    <source>
        <dbReference type="EMBL" id="KAK2971729.1"/>
    </source>
</evidence>
<dbReference type="Gene3D" id="3.40.50.300">
    <property type="entry name" value="P-loop containing nucleotide triphosphate hydrolases"/>
    <property type="match status" value="1"/>
</dbReference>
<dbReference type="AlphaFoldDB" id="A0AA88U5A2"/>
<dbReference type="EMBL" id="JAVXUO010002564">
    <property type="protein sequence ID" value="KAK2971729.1"/>
    <property type="molecule type" value="Genomic_DNA"/>
</dbReference>
<feature type="region of interest" description="Disordered" evidence="1">
    <location>
        <begin position="78"/>
        <end position="103"/>
    </location>
</feature>
<feature type="compositionally biased region" description="Polar residues" evidence="1">
    <location>
        <begin position="78"/>
        <end position="88"/>
    </location>
</feature>
<evidence type="ECO:0000259" key="2">
    <source>
        <dbReference type="Pfam" id="PF19259"/>
    </source>
</evidence>
<dbReference type="InterPro" id="IPR045358">
    <property type="entry name" value="Ty3_capsid"/>
</dbReference>
<feature type="domain" description="Ty3 transposon capsid-like protein" evidence="2">
    <location>
        <begin position="148"/>
        <end position="276"/>
    </location>
</feature>
<dbReference type="InterPro" id="IPR027417">
    <property type="entry name" value="P-loop_NTPase"/>
</dbReference>
<gene>
    <name evidence="3" type="ORF">RJ640_017274</name>
</gene>
<accession>A0AA88U5A2</accession>
<organism evidence="3 4">
    <name type="scientific">Escallonia rubra</name>
    <dbReference type="NCBI Taxonomy" id="112253"/>
    <lineage>
        <taxon>Eukaryota</taxon>
        <taxon>Viridiplantae</taxon>
        <taxon>Streptophyta</taxon>
        <taxon>Embryophyta</taxon>
        <taxon>Tracheophyta</taxon>
        <taxon>Spermatophyta</taxon>
        <taxon>Magnoliopsida</taxon>
        <taxon>eudicotyledons</taxon>
        <taxon>Gunneridae</taxon>
        <taxon>Pentapetalae</taxon>
        <taxon>asterids</taxon>
        <taxon>campanulids</taxon>
        <taxon>Escalloniales</taxon>
        <taxon>Escalloniaceae</taxon>
        <taxon>Escallonia</taxon>
    </lineage>
</organism>
<proteinExistence type="predicted"/>
<feature type="compositionally biased region" description="Basic and acidic residues" evidence="1">
    <location>
        <begin position="90"/>
        <end position="103"/>
    </location>
</feature>
<comment type="caution">
    <text evidence="3">The sequence shown here is derived from an EMBL/GenBank/DDBJ whole genome shotgun (WGS) entry which is preliminary data.</text>
</comment>
<protein>
    <recommendedName>
        <fullName evidence="2">Ty3 transposon capsid-like protein domain-containing protein</fullName>
    </recommendedName>
</protein>
<dbReference type="Proteomes" id="UP001187471">
    <property type="component" value="Unassembled WGS sequence"/>
</dbReference>
<evidence type="ECO:0000313" key="4">
    <source>
        <dbReference type="Proteomes" id="UP001187471"/>
    </source>
</evidence>
<keyword evidence="4" id="KW-1185">Reference proteome</keyword>
<name>A0AA88U5A2_9ASTE</name>
<reference evidence="3" key="1">
    <citation type="submission" date="2022-12" db="EMBL/GenBank/DDBJ databases">
        <title>Draft genome assemblies for two species of Escallonia (Escalloniales).</title>
        <authorList>
            <person name="Chanderbali A."/>
            <person name="Dervinis C."/>
            <person name="Anghel I."/>
            <person name="Soltis D."/>
            <person name="Soltis P."/>
            <person name="Zapata F."/>
        </authorList>
    </citation>
    <scope>NUCLEOTIDE SEQUENCE</scope>
    <source>
        <strain evidence="3">UCBG92.1500</strain>
        <tissue evidence="3">Leaf</tissue>
    </source>
</reference>